<accession>A0AAV9JWZ6</accession>
<organism evidence="4 5">
    <name type="scientific">Oleoguttula mirabilis</name>
    <dbReference type="NCBI Taxonomy" id="1507867"/>
    <lineage>
        <taxon>Eukaryota</taxon>
        <taxon>Fungi</taxon>
        <taxon>Dikarya</taxon>
        <taxon>Ascomycota</taxon>
        <taxon>Pezizomycotina</taxon>
        <taxon>Dothideomycetes</taxon>
        <taxon>Dothideomycetidae</taxon>
        <taxon>Mycosphaerellales</taxon>
        <taxon>Teratosphaeriaceae</taxon>
        <taxon>Oleoguttula</taxon>
    </lineage>
</organism>
<comment type="caution">
    <text evidence="4">The sequence shown here is derived from an EMBL/GenBank/DDBJ whole genome shotgun (WGS) entry which is preliminary data.</text>
</comment>
<evidence type="ECO:0000259" key="3">
    <source>
        <dbReference type="Pfam" id="PF12770"/>
    </source>
</evidence>
<keyword evidence="5" id="KW-1185">Reference proteome</keyword>
<dbReference type="Pfam" id="PF12770">
    <property type="entry name" value="CHAT"/>
    <property type="match status" value="1"/>
</dbReference>
<protein>
    <recommendedName>
        <fullName evidence="3">CHAT domain-containing protein</fullName>
    </recommendedName>
</protein>
<name>A0AAV9JWZ6_9PEZI</name>
<dbReference type="Proteomes" id="UP001324427">
    <property type="component" value="Unassembled WGS sequence"/>
</dbReference>
<feature type="transmembrane region" description="Helical" evidence="2">
    <location>
        <begin position="343"/>
        <end position="362"/>
    </location>
</feature>
<dbReference type="AlphaFoldDB" id="A0AAV9JWZ6"/>
<evidence type="ECO:0000256" key="1">
    <source>
        <dbReference type="SAM" id="MobiDB-lite"/>
    </source>
</evidence>
<evidence type="ECO:0000313" key="5">
    <source>
        <dbReference type="Proteomes" id="UP001324427"/>
    </source>
</evidence>
<dbReference type="InterPro" id="IPR024983">
    <property type="entry name" value="CHAT_dom"/>
</dbReference>
<proteinExistence type="predicted"/>
<keyword evidence="2" id="KW-1133">Transmembrane helix</keyword>
<keyword evidence="2" id="KW-0472">Membrane</keyword>
<reference evidence="4 5" key="1">
    <citation type="submission" date="2021-11" db="EMBL/GenBank/DDBJ databases">
        <title>Black yeast isolated from Biological Soil Crust.</title>
        <authorList>
            <person name="Kurbessoian T."/>
        </authorList>
    </citation>
    <scope>NUCLEOTIDE SEQUENCE [LARGE SCALE GENOMIC DNA]</scope>
    <source>
        <strain evidence="4 5">CCFEE 5522</strain>
    </source>
</reference>
<dbReference type="EMBL" id="JAVFHQ010000002">
    <property type="protein sequence ID" value="KAK4550277.1"/>
    <property type="molecule type" value="Genomic_DNA"/>
</dbReference>
<feature type="region of interest" description="Disordered" evidence="1">
    <location>
        <begin position="24"/>
        <end position="57"/>
    </location>
</feature>
<keyword evidence="2" id="KW-0812">Transmembrane</keyword>
<evidence type="ECO:0000313" key="4">
    <source>
        <dbReference type="EMBL" id="KAK4550277.1"/>
    </source>
</evidence>
<feature type="compositionally biased region" description="Polar residues" evidence="1">
    <location>
        <begin position="34"/>
        <end position="49"/>
    </location>
</feature>
<sequence>MAVQTSQSFPVEYSRPPASVVLGDAEAPDGTPATVMQTSPSASDATITSVAGPGWNTLRPADLTPSSRGTDAGHQGFPAPPRASACPTIQAGVLGNLRYTLLVSADPHDQVALGLDEEHQRMASSHQASNFRDALRIIRLPNARIHELNPAIREHRPTIIHFSGHGSRGGICLVDENGGTQLVDTEALGNLLHQATRDLGLRAVVMNVCFSGHQAYHNARAVPYVVAMDGEISDKAAVDFSRALYRELGDGIEFQQAFEAAVVGARLCGPQAGRFKPFLIRSDDQLLMTLLGEFDFTLADCSEAIAATGRRTVEDAVAWIRANRRFDVEETRHMEGWFGKHRIGGVLVCTLVGAASTLVWLVRYRLA</sequence>
<gene>
    <name evidence="4" type="ORF">LTR36_003244</name>
</gene>
<feature type="domain" description="CHAT" evidence="3">
    <location>
        <begin position="102"/>
        <end position="261"/>
    </location>
</feature>
<evidence type="ECO:0000256" key="2">
    <source>
        <dbReference type="SAM" id="Phobius"/>
    </source>
</evidence>